<proteinExistence type="predicted"/>
<dbReference type="Pfam" id="PF07714">
    <property type="entry name" value="PK_Tyr_Ser-Thr"/>
    <property type="match status" value="1"/>
</dbReference>
<evidence type="ECO:0000313" key="13">
    <source>
        <dbReference type="Proteomes" id="UP000265515"/>
    </source>
</evidence>
<dbReference type="Gramene" id="GBG92260">
    <property type="protein sequence ID" value="GBG92260"/>
    <property type="gene ID" value="CBR_g55029"/>
</dbReference>
<keyword evidence="5 8" id="KW-0067">ATP-binding</keyword>
<feature type="compositionally biased region" description="Basic and acidic residues" evidence="9">
    <location>
        <begin position="891"/>
        <end position="917"/>
    </location>
</feature>
<feature type="binding site" evidence="8">
    <location>
        <position position="637"/>
    </location>
    <ligand>
        <name>ATP</name>
        <dbReference type="ChEBI" id="CHEBI:30616"/>
    </ligand>
</feature>
<keyword evidence="7" id="KW-0472">Membrane</keyword>
<name>A0A388MCG5_CHABU</name>
<feature type="region of interest" description="Disordered" evidence="9">
    <location>
        <begin position="765"/>
        <end position="794"/>
    </location>
</feature>
<dbReference type="PANTHER" id="PTHR47982">
    <property type="entry name" value="PROLINE-RICH RECEPTOR-LIKE PROTEIN KINASE PERK4"/>
    <property type="match status" value="1"/>
</dbReference>
<dbReference type="InterPro" id="IPR001245">
    <property type="entry name" value="Ser-Thr/Tyr_kinase_cat_dom"/>
</dbReference>
<evidence type="ECO:0000256" key="10">
    <source>
        <dbReference type="SAM" id="SignalP"/>
    </source>
</evidence>
<keyword evidence="6" id="KW-1133">Transmembrane helix</keyword>
<dbReference type="InterPro" id="IPR017441">
    <property type="entry name" value="Protein_kinase_ATP_BS"/>
</dbReference>
<evidence type="ECO:0000256" key="6">
    <source>
        <dbReference type="ARBA" id="ARBA00022989"/>
    </source>
</evidence>
<evidence type="ECO:0000256" key="8">
    <source>
        <dbReference type="PROSITE-ProRule" id="PRU10141"/>
    </source>
</evidence>
<dbReference type="InterPro" id="IPR000719">
    <property type="entry name" value="Prot_kinase_dom"/>
</dbReference>
<evidence type="ECO:0000259" key="11">
    <source>
        <dbReference type="PROSITE" id="PS50011"/>
    </source>
</evidence>
<dbReference type="OrthoDB" id="5857966at2759"/>
<protein>
    <recommendedName>
        <fullName evidence="11">Protein kinase domain-containing protein</fullName>
    </recommendedName>
</protein>
<feature type="region of interest" description="Disordered" evidence="9">
    <location>
        <begin position="379"/>
        <end position="413"/>
    </location>
</feature>
<evidence type="ECO:0000256" key="7">
    <source>
        <dbReference type="ARBA" id="ARBA00023136"/>
    </source>
</evidence>
<keyword evidence="10" id="KW-0732">Signal</keyword>
<keyword evidence="4 8" id="KW-0547">Nucleotide-binding</keyword>
<feature type="signal peptide" evidence="10">
    <location>
        <begin position="1"/>
        <end position="32"/>
    </location>
</feature>
<feature type="compositionally biased region" description="Acidic residues" evidence="9">
    <location>
        <begin position="951"/>
        <end position="963"/>
    </location>
</feature>
<evidence type="ECO:0000256" key="2">
    <source>
        <dbReference type="ARBA" id="ARBA00022679"/>
    </source>
</evidence>
<dbReference type="PROSITE" id="PS00109">
    <property type="entry name" value="PROTEIN_KINASE_TYR"/>
    <property type="match status" value="1"/>
</dbReference>
<dbReference type="PROSITE" id="PS00107">
    <property type="entry name" value="PROTEIN_KINASE_ATP"/>
    <property type="match status" value="1"/>
</dbReference>
<comment type="caution">
    <text evidence="12">The sequence shown here is derived from an EMBL/GenBank/DDBJ whole genome shotgun (WGS) entry which is preliminary data.</text>
</comment>
<gene>
    <name evidence="12" type="ORF">CBR_g55029</name>
</gene>
<evidence type="ECO:0000256" key="5">
    <source>
        <dbReference type="ARBA" id="ARBA00022840"/>
    </source>
</evidence>
<keyword evidence="3" id="KW-0812">Transmembrane</keyword>
<feature type="chain" id="PRO_5017205973" description="Protein kinase domain-containing protein" evidence="10">
    <location>
        <begin position="33"/>
        <end position="1160"/>
    </location>
</feature>
<organism evidence="12 13">
    <name type="scientific">Chara braunii</name>
    <name type="common">Braun's stonewort</name>
    <dbReference type="NCBI Taxonomy" id="69332"/>
    <lineage>
        <taxon>Eukaryota</taxon>
        <taxon>Viridiplantae</taxon>
        <taxon>Streptophyta</taxon>
        <taxon>Charophyceae</taxon>
        <taxon>Charales</taxon>
        <taxon>Characeae</taxon>
        <taxon>Chara</taxon>
    </lineage>
</organism>
<dbReference type="Proteomes" id="UP000265515">
    <property type="component" value="Unassembled WGS sequence"/>
</dbReference>
<feature type="domain" description="Protein kinase" evidence="11">
    <location>
        <begin position="602"/>
        <end position="867"/>
    </location>
</feature>
<accession>A0A388MCG5</accession>
<dbReference type="EMBL" id="BFEA01001025">
    <property type="protein sequence ID" value="GBG92260.1"/>
    <property type="molecule type" value="Genomic_DNA"/>
</dbReference>
<keyword evidence="13" id="KW-1185">Reference proteome</keyword>
<evidence type="ECO:0000256" key="9">
    <source>
        <dbReference type="SAM" id="MobiDB-lite"/>
    </source>
</evidence>
<dbReference type="Gene3D" id="1.10.510.10">
    <property type="entry name" value="Transferase(Phosphotransferase) domain 1"/>
    <property type="match status" value="1"/>
</dbReference>
<dbReference type="InterPro" id="IPR008266">
    <property type="entry name" value="Tyr_kinase_AS"/>
</dbReference>
<feature type="region of interest" description="Disordered" evidence="9">
    <location>
        <begin position="891"/>
        <end position="971"/>
    </location>
</feature>
<dbReference type="InterPro" id="IPR047117">
    <property type="entry name" value="PERK1-13-like"/>
</dbReference>
<keyword evidence="2" id="KW-0808">Transferase</keyword>
<evidence type="ECO:0000313" key="12">
    <source>
        <dbReference type="EMBL" id="GBG92260.1"/>
    </source>
</evidence>
<sequence>MAFLGRITGPKVQTAQFSTLVCLLGLAILSSSSFEGQVESKHSGDWSGDGGQAQVLAPGKGGAPTSLAINSPSSSFPSQQAPAPAGERGRSQSSSTGTKVVNVTDARSLLEAMSTTHATASSVSIVILSDLSLAEAPPSDSVLIDPAVHFTVKGDCRSRRCVVDGGGSAEAPVICHNGTSGSASGSFHLYNLEVVNVRFLFVQANVEFQDCSFGRGTEMEFKYPPPPPSMGDTDRPTRVVMGGCRFGENAEGQHHDGRVVFASLPTTACISHCVFSSSAAAVMGVHAVMVTAAGFFEEKRLTFLNCTFGYVPQAGAFQPGAVYLRFLADDLPSSSSSAFPSPSLSPAWPSRRWDTVVALINCTFLQDVDNGGARSTLFIDSGSLPPPRSSSSFSWSSTERARGGQPGTTGRWDNPFQHVRICGVRFAAAAVDSKEDHGEKRTVPLDFNETEVVVNSVGKDRSLAVHLCPAGSAGSGSGSGELRRPIHIEVSESITGMTLIDRDSLGCAECLNASATSCTFTSGPVVSAESGGGRELGVFLIFVITIASAMAICCCWWCLPWGWFRRATGVCTGAPCQDKNHPPYTYDRLIKYRLTEIMAGTANLADRIGEGSSADVYKAVLRVDRDSRRRQEVAVKKLRSHRLSNQREFENELRALGQISHRNVVQLIGYCHEGEDYYLVSQYVRNGTLHRHLHGPDGLTTLDWPTRVRIARGIADALNYLHSSARSEFALVHHDIRPSNILLLNNFCPKVADFGLSVLTNARGCARPRDAPEGDGYTAPELREEPTPPDLRSTPKVDVYSYGVLLLEILTGEGPPEAEARVLNLVHRRGQPQEEEEVEDEMMEQLIRYQVAEQLVDRRLGQDYDYQQVYSMAAMALRGGAMPLAVMAARKGNEPPHGVKADDKKDKSVAQKSRDNGTEEEEASDDDDEEGELSDDDEEEEETSEKTSENADSEDTDSEDDEGKNESGIDVDMFKKSLSGELLGETKQIIAQEVRRRLYNKSSKSEKPPYNLGKRGRNARVYNKQANYHVNMKNVELVLKEDCCKANCYKKFTAVDVFYKREEFWAMKQPEQLNFFVAEMRSASYFLDERDLEVLRVTFNGVKVCTKAWGKLYGCSTTHVAKIRKEFREGMVLYEHANKGSVGLSASSQQIFARLHEYFR</sequence>
<dbReference type="AlphaFoldDB" id="A0A388MCG5"/>
<feature type="compositionally biased region" description="Low complexity" evidence="9">
    <location>
        <begin position="71"/>
        <end position="85"/>
    </location>
</feature>
<evidence type="ECO:0000256" key="3">
    <source>
        <dbReference type="ARBA" id="ARBA00022692"/>
    </source>
</evidence>
<dbReference type="GO" id="GO:0005524">
    <property type="term" value="F:ATP binding"/>
    <property type="evidence" value="ECO:0007669"/>
    <property type="project" value="UniProtKB-UniRule"/>
</dbReference>
<feature type="compositionally biased region" description="Polar residues" evidence="9">
    <location>
        <begin position="91"/>
        <end position="100"/>
    </location>
</feature>
<dbReference type="GO" id="GO:0005886">
    <property type="term" value="C:plasma membrane"/>
    <property type="evidence" value="ECO:0007669"/>
    <property type="project" value="UniProtKB-SubCell"/>
</dbReference>
<reference evidence="12 13" key="1">
    <citation type="journal article" date="2018" name="Cell">
        <title>The Chara Genome: Secondary Complexity and Implications for Plant Terrestrialization.</title>
        <authorList>
            <person name="Nishiyama T."/>
            <person name="Sakayama H."/>
            <person name="Vries J.D."/>
            <person name="Buschmann H."/>
            <person name="Saint-Marcoux D."/>
            <person name="Ullrich K.K."/>
            <person name="Haas F.B."/>
            <person name="Vanderstraeten L."/>
            <person name="Becker D."/>
            <person name="Lang D."/>
            <person name="Vosolsobe S."/>
            <person name="Rombauts S."/>
            <person name="Wilhelmsson P.K.I."/>
            <person name="Janitza P."/>
            <person name="Kern R."/>
            <person name="Heyl A."/>
            <person name="Rumpler F."/>
            <person name="Villalobos L.I.A.C."/>
            <person name="Clay J.M."/>
            <person name="Skokan R."/>
            <person name="Toyoda A."/>
            <person name="Suzuki Y."/>
            <person name="Kagoshima H."/>
            <person name="Schijlen E."/>
            <person name="Tajeshwar N."/>
            <person name="Catarino B."/>
            <person name="Hetherington A.J."/>
            <person name="Saltykova A."/>
            <person name="Bonnot C."/>
            <person name="Breuninger H."/>
            <person name="Symeonidi A."/>
            <person name="Radhakrishnan G.V."/>
            <person name="Van Nieuwerburgh F."/>
            <person name="Deforce D."/>
            <person name="Chang C."/>
            <person name="Karol K.G."/>
            <person name="Hedrich R."/>
            <person name="Ulvskov P."/>
            <person name="Glockner G."/>
            <person name="Delwiche C.F."/>
            <person name="Petrasek J."/>
            <person name="Van de Peer Y."/>
            <person name="Friml J."/>
            <person name="Beilby M."/>
            <person name="Dolan L."/>
            <person name="Kohara Y."/>
            <person name="Sugano S."/>
            <person name="Fujiyama A."/>
            <person name="Delaux P.-M."/>
            <person name="Quint M."/>
            <person name="TheiBen G."/>
            <person name="Hagemann M."/>
            <person name="Harholt J."/>
            <person name="Dunand C."/>
            <person name="Zachgo S."/>
            <person name="Langdale J."/>
            <person name="Maumus F."/>
            <person name="Straeten D.V.D."/>
            <person name="Gould S.B."/>
            <person name="Rensing S.A."/>
        </authorList>
    </citation>
    <scope>NUCLEOTIDE SEQUENCE [LARGE SCALE GENOMIC DNA]</scope>
    <source>
        <strain evidence="12 13">S276</strain>
    </source>
</reference>
<dbReference type="InterPro" id="IPR011009">
    <property type="entry name" value="Kinase-like_dom_sf"/>
</dbReference>
<evidence type="ECO:0000256" key="1">
    <source>
        <dbReference type="ARBA" id="ARBA00004162"/>
    </source>
</evidence>
<feature type="compositionally biased region" description="Acidic residues" evidence="9">
    <location>
        <begin position="918"/>
        <end position="943"/>
    </location>
</feature>
<dbReference type="SUPFAM" id="SSF56112">
    <property type="entry name" value="Protein kinase-like (PK-like)"/>
    <property type="match status" value="1"/>
</dbReference>
<feature type="region of interest" description="Disordered" evidence="9">
    <location>
        <begin position="39"/>
        <end position="100"/>
    </location>
</feature>
<evidence type="ECO:0000256" key="4">
    <source>
        <dbReference type="ARBA" id="ARBA00022741"/>
    </source>
</evidence>
<dbReference type="GO" id="GO:0004672">
    <property type="term" value="F:protein kinase activity"/>
    <property type="evidence" value="ECO:0007669"/>
    <property type="project" value="InterPro"/>
</dbReference>
<dbReference type="PROSITE" id="PS50011">
    <property type="entry name" value="PROTEIN_KINASE_DOM"/>
    <property type="match status" value="1"/>
</dbReference>
<comment type="subcellular location">
    <subcellularLocation>
        <location evidence="1">Cell membrane</location>
        <topology evidence="1">Single-pass membrane protein</topology>
    </subcellularLocation>
</comment>